<proteinExistence type="predicted"/>
<dbReference type="KEGG" id="bok:DM82_2413"/>
<dbReference type="PROSITE" id="PS51257">
    <property type="entry name" value="PROKAR_LIPOPROTEIN"/>
    <property type="match status" value="1"/>
</dbReference>
<evidence type="ECO:0000313" key="2">
    <source>
        <dbReference type="EMBL" id="AIO67983.1"/>
    </source>
</evidence>
<sequence length="212" mass="23172">MLRWEAVSTIQPIAVGCCVALRRGAVHRIAPGWMDRVGSHVPDRGCRVAGAGLHTPDCGRQAAALPASRRRTTICKAKVPRRIETFTRATPTRAARGGRARKRHGVPLAQAAPFGIDNIGPRRHSRRVEFHASNDEDECDADRRHSPHATRRQPASTTTPTSLPVRAAAGSATCHGRSHGLLATCYWWLRWLATATAAATTIATNHRRKPQR</sequence>
<dbReference type="EMBL" id="CP008726">
    <property type="protein sequence ID" value="AIO67983.1"/>
    <property type="molecule type" value="Genomic_DNA"/>
</dbReference>
<dbReference type="Proteomes" id="UP000029424">
    <property type="component" value="Chromosome 1"/>
</dbReference>
<dbReference type="AlphaFoldDB" id="A0AAI8B8A0"/>
<organism evidence="2 3">
    <name type="scientific">Burkholderia oklahomensis</name>
    <dbReference type="NCBI Taxonomy" id="342113"/>
    <lineage>
        <taxon>Bacteria</taxon>
        <taxon>Pseudomonadati</taxon>
        <taxon>Pseudomonadota</taxon>
        <taxon>Betaproteobacteria</taxon>
        <taxon>Burkholderiales</taxon>
        <taxon>Burkholderiaceae</taxon>
        <taxon>Burkholderia</taxon>
        <taxon>pseudomallei group</taxon>
    </lineage>
</organism>
<feature type="region of interest" description="Disordered" evidence="1">
    <location>
        <begin position="130"/>
        <end position="164"/>
    </location>
</feature>
<name>A0AAI8B8A0_9BURK</name>
<evidence type="ECO:0000256" key="1">
    <source>
        <dbReference type="SAM" id="MobiDB-lite"/>
    </source>
</evidence>
<reference evidence="2 3" key="1">
    <citation type="submission" date="2014-06" db="EMBL/GenBank/DDBJ databases">
        <authorList>
            <person name="Bishop-Lilly K.A."/>
            <person name="Broomall S.M."/>
            <person name="Chain P.S."/>
            <person name="Chertkov O."/>
            <person name="Coyne S.R."/>
            <person name="Daligault H.E."/>
            <person name="Davenport K.W."/>
            <person name="Erkkila T."/>
            <person name="Frey K.G."/>
            <person name="Gibbons H.S."/>
            <person name="Gu W."/>
            <person name="Jaissle J."/>
            <person name="Johnson S.L."/>
            <person name="Koroleva G.I."/>
            <person name="Ladner J.T."/>
            <person name="Lo C.-C."/>
            <person name="Minogue T.D."/>
            <person name="Munk C."/>
            <person name="Palacios G.F."/>
            <person name="Redden C.L."/>
            <person name="Rosenzweig C.N."/>
            <person name="Scholz M.B."/>
            <person name="Teshima H."/>
            <person name="Xu Y."/>
        </authorList>
    </citation>
    <scope>NUCLEOTIDE SEQUENCE [LARGE SCALE GENOMIC DNA]</scope>
    <source>
        <strain evidence="2 3">EO147</strain>
    </source>
</reference>
<feature type="compositionally biased region" description="Polar residues" evidence="1">
    <location>
        <begin position="153"/>
        <end position="162"/>
    </location>
</feature>
<keyword evidence="3" id="KW-1185">Reference proteome</keyword>
<protein>
    <submittedName>
        <fullName evidence="2">Uncharacterized protein</fullName>
    </submittedName>
</protein>
<evidence type="ECO:0000313" key="3">
    <source>
        <dbReference type="Proteomes" id="UP000029424"/>
    </source>
</evidence>
<gene>
    <name evidence="2" type="ORF">DM82_2413</name>
</gene>
<accession>A0AAI8B8A0</accession>